<dbReference type="Proteomes" id="UP000823775">
    <property type="component" value="Unassembled WGS sequence"/>
</dbReference>
<organism evidence="2 3">
    <name type="scientific">Datura stramonium</name>
    <name type="common">Jimsonweed</name>
    <name type="synonym">Common thornapple</name>
    <dbReference type="NCBI Taxonomy" id="4076"/>
    <lineage>
        <taxon>Eukaryota</taxon>
        <taxon>Viridiplantae</taxon>
        <taxon>Streptophyta</taxon>
        <taxon>Embryophyta</taxon>
        <taxon>Tracheophyta</taxon>
        <taxon>Spermatophyta</taxon>
        <taxon>Magnoliopsida</taxon>
        <taxon>eudicotyledons</taxon>
        <taxon>Gunneridae</taxon>
        <taxon>Pentapetalae</taxon>
        <taxon>asterids</taxon>
        <taxon>lamiids</taxon>
        <taxon>Solanales</taxon>
        <taxon>Solanaceae</taxon>
        <taxon>Solanoideae</taxon>
        <taxon>Datureae</taxon>
        <taxon>Datura</taxon>
    </lineage>
</organism>
<name>A0ABS8VG88_DATST</name>
<proteinExistence type="predicted"/>
<comment type="caution">
    <text evidence="2">The sequence shown here is derived from an EMBL/GenBank/DDBJ whole genome shotgun (WGS) entry which is preliminary data.</text>
</comment>
<feature type="region of interest" description="Disordered" evidence="1">
    <location>
        <begin position="79"/>
        <end position="145"/>
    </location>
</feature>
<accession>A0ABS8VG88</accession>
<gene>
    <name evidence="2" type="ORF">HAX54_034484</name>
</gene>
<reference evidence="2 3" key="1">
    <citation type="journal article" date="2021" name="BMC Genomics">
        <title>Datura genome reveals duplications of psychoactive alkaloid biosynthetic genes and high mutation rate following tissue culture.</title>
        <authorList>
            <person name="Rajewski A."/>
            <person name="Carter-House D."/>
            <person name="Stajich J."/>
            <person name="Litt A."/>
        </authorList>
    </citation>
    <scope>NUCLEOTIDE SEQUENCE [LARGE SCALE GENOMIC DNA]</scope>
    <source>
        <strain evidence="2">AR-01</strain>
    </source>
</reference>
<evidence type="ECO:0000256" key="1">
    <source>
        <dbReference type="SAM" id="MobiDB-lite"/>
    </source>
</evidence>
<dbReference type="EMBL" id="JACEIK010004450">
    <property type="protein sequence ID" value="MCD9645492.1"/>
    <property type="molecule type" value="Genomic_DNA"/>
</dbReference>
<evidence type="ECO:0000313" key="2">
    <source>
        <dbReference type="EMBL" id="MCD9645492.1"/>
    </source>
</evidence>
<protein>
    <submittedName>
        <fullName evidence="2">Uncharacterized protein</fullName>
    </submittedName>
</protein>
<feature type="non-terminal residue" evidence="2">
    <location>
        <position position="145"/>
    </location>
</feature>
<evidence type="ECO:0000313" key="3">
    <source>
        <dbReference type="Proteomes" id="UP000823775"/>
    </source>
</evidence>
<sequence length="145" mass="16710">MRKLKKEGKDIVRTMIMRMKFLTDPQQLQKGKARELSSERVVDDPRNWKIIKDGRFPQVSVGNKGEVLVNNMFDVLNKEEDETNNTECPTNDNEQVQDSKQIEMETDPTMVKDGQGCRAVKSARKGKMQGTEDTTQLIRVQPKRK</sequence>
<feature type="compositionally biased region" description="Polar residues" evidence="1">
    <location>
        <begin position="85"/>
        <end position="99"/>
    </location>
</feature>
<keyword evidence="3" id="KW-1185">Reference proteome</keyword>